<reference evidence="1" key="2">
    <citation type="submission" date="2022-06" db="UniProtKB">
        <authorList>
            <consortium name="EnsemblMetazoa"/>
        </authorList>
    </citation>
    <scope>IDENTIFICATION</scope>
    <source>
        <strain evidence="1">PS312</strain>
    </source>
</reference>
<dbReference type="AlphaFoldDB" id="A0A2A6CZ56"/>
<dbReference type="Proteomes" id="UP000005239">
    <property type="component" value="Unassembled WGS sequence"/>
</dbReference>
<dbReference type="EnsemblMetazoa" id="PPA38831.1">
    <property type="protein sequence ID" value="PPA38831.1"/>
    <property type="gene ID" value="WBGene00277200"/>
</dbReference>
<keyword evidence="2" id="KW-1185">Reference proteome</keyword>
<sequence length="87" mass="9624">MTRQPSPHLSPLLLLILHALTMPLSEQSIVPTLGTLISNPPTKAAVVPADPIKDLLQLTDDPYKDSVVFVRSPDEFKVSIIFRTLHQ</sequence>
<organism evidence="1 2">
    <name type="scientific">Pristionchus pacificus</name>
    <name type="common">Parasitic nematode worm</name>
    <dbReference type="NCBI Taxonomy" id="54126"/>
    <lineage>
        <taxon>Eukaryota</taxon>
        <taxon>Metazoa</taxon>
        <taxon>Ecdysozoa</taxon>
        <taxon>Nematoda</taxon>
        <taxon>Chromadorea</taxon>
        <taxon>Rhabditida</taxon>
        <taxon>Rhabditina</taxon>
        <taxon>Diplogasteromorpha</taxon>
        <taxon>Diplogasteroidea</taxon>
        <taxon>Neodiplogasteridae</taxon>
        <taxon>Pristionchus</taxon>
    </lineage>
</organism>
<evidence type="ECO:0000313" key="2">
    <source>
        <dbReference type="Proteomes" id="UP000005239"/>
    </source>
</evidence>
<accession>A0A2A6CZ56</accession>
<protein>
    <submittedName>
        <fullName evidence="1">Uncharacterized protein</fullName>
    </submittedName>
</protein>
<reference evidence="2" key="1">
    <citation type="journal article" date="2008" name="Nat. Genet.">
        <title>The Pristionchus pacificus genome provides a unique perspective on nematode lifestyle and parasitism.</title>
        <authorList>
            <person name="Dieterich C."/>
            <person name="Clifton S.W."/>
            <person name="Schuster L.N."/>
            <person name="Chinwalla A."/>
            <person name="Delehaunty K."/>
            <person name="Dinkelacker I."/>
            <person name="Fulton L."/>
            <person name="Fulton R."/>
            <person name="Godfrey J."/>
            <person name="Minx P."/>
            <person name="Mitreva M."/>
            <person name="Roeseler W."/>
            <person name="Tian H."/>
            <person name="Witte H."/>
            <person name="Yang S.P."/>
            <person name="Wilson R.K."/>
            <person name="Sommer R.J."/>
        </authorList>
    </citation>
    <scope>NUCLEOTIDE SEQUENCE [LARGE SCALE GENOMIC DNA]</scope>
    <source>
        <strain evidence="2">PS312</strain>
    </source>
</reference>
<gene>
    <name evidence="1" type="primary">WBGene00277200</name>
</gene>
<evidence type="ECO:0000313" key="1">
    <source>
        <dbReference type="EnsemblMetazoa" id="PPA38831.1"/>
    </source>
</evidence>
<name>A0A2A6CZ56_PRIPA</name>
<proteinExistence type="predicted"/>
<accession>A0A8R1UTX2</accession>